<dbReference type="PROSITE" id="PS50076">
    <property type="entry name" value="DNAJ_2"/>
    <property type="match status" value="1"/>
</dbReference>
<proteinExistence type="predicted"/>
<dbReference type="CDD" id="cd06257">
    <property type="entry name" value="DnaJ"/>
    <property type="match status" value="1"/>
</dbReference>
<dbReference type="SUPFAM" id="SSF46565">
    <property type="entry name" value="Chaperone J-domain"/>
    <property type="match status" value="1"/>
</dbReference>
<evidence type="ECO:0000313" key="3">
    <source>
        <dbReference type="EMBL" id="KAL3795609.1"/>
    </source>
</evidence>
<feature type="compositionally biased region" description="Low complexity" evidence="1">
    <location>
        <begin position="154"/>
        <end position="169"/>
    </location>
</feature>
<sequence length="352" mass="40824">MMEGDALCHRFDGEESACYRLDSNDDDCRIHDRTYDGATTAQYPEQRDDCHYFDHVATWREESESIVVEEGEWEAEEDAVERMDRERERERRNVEEAREEAARAYRMAAASEEGAALAADRSRREGEKEAIERELARQVADTYRRQIESRRNGGRPSSSSSSSSIARSRWIPKLPDTNDPLELLGLDRRSPPQNAEDVRRAFLRMAKKYHPDAVAADATPEQREKASINFARINAAYQLLKDKRERLGDEYFATTLGGPMYEPRNNNRYRQSFYRGHDDEDYGSVFSGHAYSARYGHSHGTYQQQPRSQVGNHRNHPHHGESRKSPFHRRYRQEVGDNCHVSGKQFPPFFNN</sequence>
<dbReference type="AlphaFoldDB" id="A0ABD3Q572"/>
<dbReference type="InterPro" id="IPR036869">
    <property type="entry name" value="J_dom_sf"/>
</dbReference>
<dbReference type="Gene3D" id="1.10.287.110">
    <property type="entry name" value="DnaJ domain"/>
    <property type="match status" value="1"/>
</dbReference>
<dbReference type="InterPro" id="IPR050817">
    <property type="entry name" value="DjlA_DnaK_co-chaperone"/>
</dbReference>
<feature type="compositionally biased region" description="Basic and acidic residues" evidence="1">
    <location>
        <begin position="120"/>
        <end position="151"/>
    </location>
</feature>
<protein>
    <recommendedName>
        <fullName evidence="2">J domain-containing protein</fullName>
    </recommendedName>
</protein>
<feature type="compositionally biased region" description="Basic and acidic residues" evidence="1">
    <location>
        <begin position="80"/>
        <end position="98"/>
    </location>
</feature>
<feature type="domain" description="J" evidence="2">
    <location>
        <begin position="179"/>
        <end position="253"/>
    </location>
</feature>
<dbReference type="Proteomes" id="UP001530315">
    <property type="component" value="Unassembled WGS sequence"/>
</dbReference>
<reference evidence="3 4" key="1">
    <citation type="submission" date="2024-10" db="EMBL/GenBank/DDBJ databases">
        <title>Updated reference genomes for cyclostephanoid diatoms.</title>
        <authorList>
            <person name="Roberts W.R."/>
            <person name="Alverson A.J."/>
        </authorList>
    </citation>
    <scope>NUCLEOTIDE SEQUENCE [LARGE SCALE GENOMIC DNA]</scope>
    <source>
        <strain evidence="3 4">AJA276-08</strain>
    </source>
</reference>
<feature type="region of interest" description="Disordered" evidence="1">
    <location>
        <begin position="73"/>
        <end position="98"/>
    </location>
</feature>
<feature type="compositionally biased region" description="Polar residues" evidence="1">
    <location>
        <begin position="300"/>
        <end position="312"/>
    </location>
</feature>
<name>A0ABD3Q572_9STRA</name>
<comment type="caution">
    <text evidence="3">The sequence shown here is derived from an EMBL/GenBank/DDBJ whole genome shotgun (WGS) entry which is preliminary data.</text>
</comment>
<evidence type="ECO:0000259" key="2">
    <source>
        <dbReference type="PROSITE" id="PS50076"/>
    </source>
</evidence>
<feature type="region of interest" description="Disordered" evidence="1">
    <location>
        <begin position="298"/>
        <end position="329"/>
    </location>
</feature>
<evidence type="ECO:0000256" key="1">
    <source>
        <dbReference type="SAM" id="MobiDB-lite"/>
    </source>
</evidence>
<dbReference type="PANTHER" id="PTHR24074">
    <property type="entry name" value="CO-CHAPERONE PROTEIN DJLA"/>
    <property type="match status" value="1"/>
</dbReference>
<dbReference type="InterPro" id="IPR001623">
    <property type="entry name" value="DnaJ_domain"/>
</dbReference>
<accession>A0ABD3Q572</accession>
<feature type="region of interest" description="Disordered" evidence="1">
    <location>
        <begin position="111"/>
        <end position="173"/>
    </location>
</feature>
<keyword evidence="4" id="KW-1185">Reference proteome</keyword>
<evidence type="ECO:0000313" key="4">
    <source>
        <dbReference type="Proteomes" id="UP001530315"/>
    </source>
</evidence>
<organism evidence="3 4">
    <name type="scientific">Stephanodiscus triporus</name>
    <dbReference type="NCBI Taxonomy" id="2934178"/>
    <lineage>
        <taxon>Eukaryota</taxon>
        <taxon>Sar</taxon>
        <taxon>Stramenopiles</taxon>
        <taxon>Ochrophyta</taxon>
        <taxon>Bacillariophyta</taxon>
        <taxon>Coscinodiscophyceae</taxon>
        <taxon>Thalassiosirophycidae</taxon>
        <taxon>Stephanodiscales</taxon>
        <taxon>Stephanodiscaceae</taxon>
        <taxon>Stephanodiscus</taxon>
    </lineage>
</organism>
<gene>
    <name evidence="3" type="ORF">ACHAW5_002805</name>
</gene>
<dbReference type="Pfam" id="PF00226">
    <property type="entry name" value="DnaJ"/>
    <property type="match status" value="1"/>
</dbReference>
<dbReference type="EMBL" id="JALLAZ020000414">
    <property type="protein sequence ID" value="KAL3795609.1"/>
    <property type="molecule type" value="Genomic_DNA"/>
</dbReference>
<dbReference type="SMART" id="SM00271">
    <property type="entry name" value="DnaJ"/>
    <property type="match status" value="1"/>
</dbReference>